<keyword evidence="1" id="KW-1185">Reference proteome</keyword>
<dbReference type="Proteomes" id="UP000095281">
    <property type="component" value="Unplaced"/>
</dbReference>
<organism evidence="1 2">
    <name type="scientific">Meloidogyne hapla</name>
    <name type="common">Root-knot nematode worm</name>
    <dbReference type="NCBI Taxonomy" id="6305"/>
    <lineage>
        <taxon>Eukaryota</taxon>
        <taxon>Metazoa</taxon>
        <taxon>Ecdysozoa</taxon>
        <taxon>Nematoda</taxon>
        <taxon>Chromadorea</taxon>
        <taxon>Rhabditida</taxon>
        <taxon>Tylenchina</taxon>
        <taxon>Tylenchomorpha</taxon>
        <taxon>Tylenchoidea</taxon>
        <taxon>Meloidogynidae</taxon>
        <taxon>Meloidogyninae</taxon>
        <taxon>Meloidogyne</taxon>
    </lineage>
</organism>
<sequence>MNDYLANTCSRSSEEIQGLLGPRNAACNRTIIVSKKANRRAELPEVFSENEDKNEDKNESNNSCELQGIIFCNDTNNESAFKSYDGSSLHIQEVNFILNFYVASWLGK</sequence>
<accession>A0A1I8BU18</accession>
<name>A0A1I8BU18_MELHA</name>
<reference evidence="2" key="1">
    <citation type="submission" date="2016-11" db="UniProtKB">
        <authorList>
            <consortium name="WormBaseParasite"/>
        </authorList>
    </citation>
    <scope>IDENTIFICATION</scope>
</reference>
<dbReference type="AlphaFoldDB" id="A0A1I8BU18"/>
<dbReference type="WBParaSite" id="MhA1_Contig560.frz3.gene5">
    <property type="protein sequence ID" value="MhA1_Contig560.frz3.gene5"/>
    <property type="gene ID" value="MhA1_Contig560.frz3.gene5"/>
</dbReference>
<evidence type="ECO:0000313" key="2">
    <source>
        <dbReference type="WBParaSite" id="MhA1_Contig560.frz3.gene5"/>
    </source>
</evidence>
<evidence type="ECO:0000313" key="1">
    <source>
        <dbReference type="Proteomes" id="UP000095281"/>
    </source>
</evidence>
<proteinExistence type="predicted"/>
<protein>
    <submittedName>
        <fullName evidence="2">Uncharacterized protein</fullName>
    </submittedName>
</protein>